<evidence type="ECO:0000259" key="1">
    <source>
        <dbReference type="SMART" id="SM00481"/>
    </source>
</evidence>
<dbReference type="InterPro" id="IPR004805">
    <property type="entry name" value="DnaE2/DnaE/PolC"/>
</dbReference>
<dbReference type="CDD" id="cd12113">
    <property type="entry name" value="PHP_PolIIIA_DnaE3"/>
    <property type="match status" value="1"/>
</dbReference>
<evidence type="ECO:0000313" key="2">
    <source>
        <dbReference type="EMBL" id="GAF99995.1"/>
    </source>
</evidence>
<dbReference type="AlphaFoldDB" id="X0VHK3"/>
<dbReference type="GO" id="GO:0006260">
    <property type="term" value="P:DNA replication"/>
    <property type="evidence" value="ECO:0007669"/>
    <property type="project" value="InterPro"/>
</dbReference>
<comment type="caution">
    <text evidence="2">The sequence shown here is derived from an EMBL/GenBank/DDBJ whole genome shotgun (WGS) entry which is preliminary data.</text>
</comment>
<dbReference type="InterPro" id="IPR004013">
    <property type="entry name" value="PHP_dom"/>
</dbReference>
<organism evidence="2">
    <name type="scientific">marine sediment metagenome</name>
    <dbReference type="NCBI Taxonomy" id="412755"/>
    <lineage>
        <taxon>unclassified sequences</taxon>
        <taxon>metagenomes</taxon>
        <taxon>ecological metagenomes</taxon>
    </lineage>
</organism>
<accession>X0VHK3</accession>
<protein>
    <recommendedName>
        <fullName evidence="1">Polymerase/histidinol phosphatase N-terminal domain-containing protein</fullName>
    </recommendedName>
</protein>
<dbReference type="PANTHER" id="PTHR32294:SF0">
    <property type="entry name" value="DNA POLYMERASE III SUBUNIT ALPHA"/>
    <property type="match status" value="1"/>
</dbReference>
<dbReference type="SMART" id="SM00481">
    <property type="entry name" value="POLIIIAc"/>
    <property type="match status" value="1"/>
</dbReference>
<feature type="domain" description="Polymerase/histidinol phosphatase N-terminal" evidence="1">
    <location>
        <begin position="3"/>
        <end position="70"/>
    </location>
</feature>
<gene>
    <name evidence="2" type="ORF">S01H1_43351</name>
</gene>
<dbReference type="InterPro" id="IPR003141">
    <property type="entry name" value="Pol/His_phosphatase_N"/>
</dbReference>
<dbReference type="SUPFAM" id="SSF89550">
    <property type="entry name" value="PHP domain-like"/>
    <property type="match status" value="1"/>
</dbReference>
<dbReference type="GO" id="GO:0008408">
    <property type="term" value="F:3'-5' exonuclease activity"/>
    <property type="evidence" value="ECO:0007669"/>
    <property type="project" value="InterPro"/>
</dbReference>
<proteinExistence type="predicted"/>
<sequence>MFTHLHLHSEYSLLDGLARIPQLMERAQELGQEAIALTDHGVLYGAVPFYKEAKARGLKPIIGVEAYLAQGSRRSRESKDRHPYHITLLARDLQGYRNLLALVTKANLEGYYYRPRMDKELLQEHHEGLIAMSACQSGEVPRLLADGRWEEAVGAAQWYREVFGEFYLELQDHNIPELSKLNEKLVRLSGEAGLPLVATNDVHFVHRQDAPTHDILLCIGTNTSILDERRMRMAGDADSYYLKSEDEMRQLFGD</sequence>
<dbReference type="InterPro" id="IPR016195">
    <property type="entry name" value="Pol/histidinol_Pase-like"/>
</dbReference>
<dbReference type="Gene3D" id="3.20.20.140">
    <property type="entry name" value="Metal-dependent hydrolases"/>
    <property type="match status" value="1"/>
</dbReference>
<dbReference type="PANTHER" id="PTHR32294">
    <property type="entry name" value="DNA POLYMERASE III SUBUNIT ALPHA"/>
    <property type="match status" value="1"/>
</dbReference>
<dbReference type="EMBL" id="BARS01027614">
    <property type="protein sequence ID" value="GAF99995.1"/>
    <property type="molecule type" value="Genomic_DNA"/>
</dbReference>
<feature type="non-terminal residue" evidence="2">
    <location>
        <position position="254"/>
    </location>
</feature>
<reference evidence="2" key="1">
    <citation type="journal article" date="2014" name="Front. Microbiol.">
        <title>High frequency of phylogenetically diverse reductive dehalogenase-homologous genes in deep subseafloor sedimentary metagenomes.</title>
        <authorList>
            <person name="Kawai M."/>
            <person name="Futagami T."/>
            <person name="Toyoda A."/>
            <person name="Takaki Y."/>
            <person name="Nishi S."/>
            <person name="Hori S."/>
            <person name="Arai W."/>
            <person name="Tsubouchi T."/>
            <person name="Morono Y."/>
            <person name="Uchiyama I."/>
            <person name="Ito T."/>
            <person name="Fujiyama A."/>
            <person name="Inagaki F."/>
            <person name="Takami H."/>
        </authorList>
    </citation>
    <scope>NUCLEOTIDE SEQUENCE</scope>
    <source>
        <strain evidence="2">Expedition CK06-06</strain>
    </source>
</reference>
<name>X0VHK3_9ZZZZ</name>
<dbReference type="Pfam" id="PF02811">
    <property type="entry name" value="PHP"/>
    <property type="match status" value="1"/>
</dbReference>